<dbReference type="InterPro" id="IPR018392">
    <property type="entry name" value="LysM"/>
</dbReference>
<keyword evidence="3" id="KW-0732">Signal</keyword>
<evidence type="ECO:0000256" key="3">
    <source>
        <dbReference type="ARBA" id="ARBA00022729"/>
    </source>
</evidence>
<comment type="caution">
    <text evidence="9">The sequence shown here is derived from an EMBL/GenBank/DDBJ whole genome shotgun (WGS) entry which is preliminary data.</text>
</comment>
<keyword evidence="10" id="KW-1185">Reference proteome</keyword>
<feature type="domain" description="LysM" evidence="7">
    <location>
        <begin position="282"/>
        <end position="325"/>
    </location>
</feature>
<gene>
    <name evidence="9" type="ORF">FNW21_13835</name>
</gene>
<keyword evidence="4" id="KW-0677">Repeat</keyword>
<dbReference type="Pfam" id="PF00877">
    <property type="entry name" value="NLPC_P60"/>
    <property type="match status" value="1"/>
</dbReference>
<dbReference type="PROSITE" id="PS51935">
    <property type="entry name" value="NLPC_P60"/>
    <property type="match status" value="1"/>
</dbReference>
<evidence type="ECO:0000256" key="2">
    <source>
        <dbReference type="ARBA" id="ARBA00022670"/>
    </source>
</evidence>
<dbReference type="RefSeq" id="WP_144257346.1">
    <property type="nucleotide sequence ID" value="NZ_VJZT01000017.1"/>
</dbReference>
<dbReference type="PANTHER" id="PTHR47360:SF1">
    <property type="entry name" value="ENDOPEPTIDASE NLPC-RELATED"/>
    <property type="match status" value="1"/>
</dbReference>
<dbReference type="InterPro" id="IPR038765">
    <property type="entry name" value="Papain-like_cys_pep_sf"/>
</dbReference>
<dbReference type="SMART" id="SM00257">
    <property type="entry name" value="LysM"/>
    <property type="match status" value="4"/>
</dbReference>
<dbReference type="OrthoDB" id="9807055at2"/>
<sequence>MKGFKWIVFVWIVTSWTVFSQEKWIKHMIVKGETITSIAQKYKISPKAIYEMNPDAVGTLKLNAVLLIPVLDAKKGSKVVVQESEMVTTLHEVQTKETLYGIAKQYGITVDAIQKANPVLEKCALKIGQKITIIAKPKAAENTIPASKPIPEVPVVLVPEKNPTPKGLPIIEKPEATNVTNDAKTSIHEVLQKETKYGIAKQYGITVADLEHANPELEKKGLEIGQKITIPLKDGFEITASIEKPKEIPVPQISIPEKELPKTATVVTPTKTQITPPTQGQITHEVLPKETKYGIAKQYGITVPELEKQNPNCANRLIVGTQLTIFGSQVPPETSSENTSIEVLDNKKTTTTVAKILPVYSDELVNELIDTATDNMGIRYRSGGTTKAGFDCSGLVWSTFDANHIDLPRSSVEQANFGIKVDMTQAKKGDLIFFKTNGSRQISHVGMIIEVLDDEIKFIHSATSTGVMVSSTKEEYYEKRFVQISRVLQ</sequence>
<dbReference type="InterPro" id="IPR000064">
    <property type="entry name" value="NLP_P60_dom"/>
</dbReference>
<dbReference type="Proteomes" id="UP000316371">
    <property type="component" value="Unassembled WGS sequence"/>
</dbReference>
<evidence type="ECO:0000256" key="6">
    <source>
        <dbReference type="ARBA" id="ARBA00022807"/>
    </source>
</evidence>
<evidence type="ECO:0000313" key="9">
    <source>
        <dbReference type="EMBL" id="TRX36241.1"/>
    </source>
</evidence>
<keyword evidence="6" id="KW-0788">Thiol protease</keyword>
<dbReference type="EMBL" id="VJZT01000017">
    <property type="protein sequence ID" value="TRX36241.1"/>
    <property type="molecule type" value="Genomic_DNA"/>
</dbReference>
<evidence type="ECO:0000256" key="4">
    <source>
        <dbReference type="ARBA" id="ARBA00022737"/>
    </source>
</evidence>
<evidence type="ECO:0000256" key="1">
    <source>
        <dbReference type="ARBA" id="ARBA00007074"/>
    </source>
</evidence>
<reference evidence="9 10" key="1">
    <citation type="submission" date="2019-07" db="EMBL/GenBank/DDBJ databases">
        <title>Novel species of Flavobacterium.</title>
        <authorList>
            <person name="Liu Q."/>
            <person name="Xin Y.-H."/>
        </authorList>
    </citation>
    <scope>NUCLEOTIDE SEQUENCE [LARGE SCALE GENOMIC DNA]</scope>
    <source>
        <strain evidence="9 10">LB1R34</strain>
    </source>
</reference>
<dbReference type="PANTHER" id="PTHR47360">
    <property type="entry name" value="MUREIN DD-ENDOPEPTIDASE MEPS/MUREIN LD-CARBOXYPEPTIDASE"/>
    <property type="match status" value="1"/>
</dbReference>
<dbReference type="Gene3D" id="3.10.350.10">
    <property type="entry name" value="LysM domain"/>
    <property type="match status" value="4"/>
</dbReference>
<dbReference type="PROSITE" id="PS51782">
    <property type="entry name" value="LYSM"/>
    <property type="match status" value="4"/>
</dbReference>
<proteinExistence type="inferred from homology"/>
<evidence type="ECO:0000259" key="8">
    <source>
        <dbReference type="PROSITE" id="PS51935"/>
    </source>
</evidence>
<dbReference type="GO" id="GO:0006508">
    <property type="term" value="P:proteolysis"/>
    <property type="evidence" value="ECO:0007669"/>
    <property type="project" value="UniProtKB-KW"/>
</dbReference>
<keyword evidence="5" id="KW-0378">Hydrolase</keyword>
<dbReference type="SUPFAM" id="SSF54106">
    <property type="entry name" value="LysM domain"/>
    <property type="match status" value="4"/>
</dbReference>
<evidence type="ECO:0000313" key="10">
    <source>
        <dbReference type="Proteomes" id="UP000316371"/>
    </source>
</evidence>
<dbReference type="CDD" id="cd00118">
    <property type="entry name" value="LysM"/>
    <property type="match status" value="4"/>
</dbReference>
<accession>A0A553DU06</accession>
<feature type="domain" description="LysM" evidence="7">
    <location>
        <begin position="89"/>
        <end position="133"/>
    </location>
</feature>
<dbReference type="Gene3D" id="3.90.1720.10">
    <property type="entry name" value="endopeptidase domain like (from Nostoc punctiforme)"/>
    <property type="match status" value="1"/>
</dbReference>
<dbReference type="InterPro" id="IPR052062">
    <property type="entry name" value="Murein_DD/LD_carboxypeptidase"/>
</dbReference>
<organism evidence="9 10">
    <name type="scientific">Flavobacterium restrictum</name>
    <dbReference type="NCBI Taxonomy" id="2594428"/>
    <lineage>
        <taxon>Bacteria</taxon>
        <taxon>Pseudomonadati</taxon>
        <taxon>Bacteroidota</taxon>
        <taxon>Flavobacteriia</taxon>
        <taxon>Flavobacteriales</taxon>
        <taxon>Flavobacteriaceae</taxon>
        <taxon>Flavobacterium</taxon>
    </lineage>
</organism>
<dbReference type="SUPFAM" id="SSF54001">
    <property type="entry name" value="Cysteine proteinases"/>
    <property type="match status" value="1"/>
</dbReference>
<dbReference type="GO" id="GO:0008234">
    <property type="term" value="F:cysteine-type peptidase activity"/>
    <property type="evidence" value="ECO:0007669"/>
    <property type="project" value="UniProtKB-KW"/>
</dbReference>
<dbReference type="AlphaFoldDB" id="A0A553DU06"/>
<evidence type="ECO:0000259" key="7">
    <source>
        <dbReference type="PROSITE" id="PS51782"/>
    </source>
</evidence>
<protein>
    <submittedName>
        <fullName evidence="9">LysM peptidoglycan-binding domain-containing protein</fullName>
    </submittedName>
</protein>
<dbReference type="InterPro" id="IPR036779">
    <property type="entry name" value="LysM_dom_sf"/>
</dbReference>
<feature type="domain" description="LysM" evidence="7">
    <location>
        <begin position="25"/>
        <end position="68"/>
    </location>
</feature>
<evidence type="ECO:0000256" key="5">
    <source>
        <dbReference type="ARBA" id="ARBA00022801"/>
    </source>
</evidence>
<name>A0A553DU06_9FLAO</name>
<feature type="domain" description="LysM" evidence="7">
    <location>
        <begin position="186"/>
        <end position="230"/>
    </location>
</feature>
<dbReference type="Pfam" id="PF01476">
    <property type="entry name" value="LysM"/>
    <property type="match status" value="4"/>
</dbReference>
<comment type="similarity">
    <text evidence="1">Belongs to the peptidase C40 family.</text>
</comment>
<feature type="domain" description="NlpC/P60" evidence="8">
    <location>
        <begin position="362"/>
        <end position="488"/>
    </location>
</feature>
<keyword evidence="2" id="KW-0645">Protease</keyword>